<protein>
    <submittedName>
        <fullName evidence="2">Uncharacterized protein</fullName>
    </submittedName>
</protein>
<evidence type="ECO:0000313" key="2">
    <source>
        <dbReference type="EMBL" id="GFT47604.1"/>
    </source>
</evidence>
<reference evidence="2" key="1">
    <citation type="submission" date="2020-08" db="EMBL/GenBank/DDBJ databases">
        <title>Multicomponent nature underlies the extraordinary mechanical properties of spider dragline silk.</title>
        <authorList>
            <person name="Kono N."/>
            <person name="Nakamura H."/>
            <person name="Mori M."/>
            <person name="Yoshida Y."/>
            <person name="Ohtoshi R."/>
            <person name="Malay A.D."/>
            <person name="Moran D.A.P."/>
            <person name="Tomita M."/>
            <person name="Numata K."/>
            <person name="Arakawa K."/>
        </authorList>
    </citation>
    <scope>NUCLEOTIDE SEQUENCE</scope>
</reference>
<organism evidence="2 3">
    <name type="scientific">Nephila pilipes</name>
    <name type="common">Giant wood spider</name>
    <name type="synonym">Nephila maculata</name>
    <dbReference type="NCBI Taxonomy" id="299642"/>
    <lineage>
        <taxon>Eukaryota</taxon>
        <taxon>Metazoa</taxon>
        <taxon>Ecdysozoa</taxon>
        <taxon>Arthropoda</taxon>
        <taxon>Chelicerata</taxon>
        <taxon>Arachnida</taxon>
        <taxon>Araneae</taxon>
        <taxon>Araneomorphae</taxon>
        <taxon>Entelegynae</taxon>
        <taxon>Araneoidea</taxon>
        <taxon>Nephilidae</taxon>
        <taxon>Nephila</taxon>
    </lineage>
</organism>
<dbReference type="AlphaFoldDB" id="A0A8X6TUF8"/>
<name>A0A8X6TUF8_NEPPI</name>
<accession>A0A8X6TUF8</accession>
<evidence type="ECO:0000256" key="1">
    <source>
        <dbReference type="SAM" id="MobiDB-lite"/>
    </source>
</evidence>
<dbReference type="Proteomes" id="UP000887013">
    <property type="component" value="Unassembled WGS sequence"/>
</dbReference>
<feature type="compositionally biased region" description="Basic and acidic residues" evidence="1">
    <location>
        <begin position="48"/>
        <end position="57"/>
    </location>
</feature>
<proteinExistence type="predicted"/>
<feature type="region of interest" description="Disordered" evidence="1">
    <location>
        <begin position="37"/>
        <end position="73"/>
    </location>
</feature>
<dbReference type="EMBL" id="BMAW01016158">
    <property type="protein sequence ID" value="GFT47604.1"/>
    <property type="molecule type" value="Genomic_DNA"/>
</dbReference>
<evidence type="ECO:0000313" key="3">
    <source>
        <dbReference type="Proteomes" id="UP000887013"/>
    </source>
</evidence>
<dbReference type="OrthoDB" id="6433321at2759"/>
<comment type="caution">
    <text evidence="2">The sequence shown here is derived from an EMBL/GenBank/DDBJ whole genome shotgun (WGS) entry which is preliminary data.</text>
</comment>
<gene>
    <name evidence="2" type="primary">AVEN_161003_1</name>
    <name evidence="2" type="ORF">NPIL_441061</name>
</gene>
<keyword evidence="3" id="KW-1185">Reference proteome</keyword>
<sequence length="250" mass="27594">MDFQSAMETFAEAWVAYNTQTPLTEAAETQGLMLTGGVVSGGTCPHDMNPERREKQDGSLPPDPGLRSPGSSSTALSLVEFRPSMKSASSGQTEDFNYSQIKNDVLILFRDGTDVDSKLLAGDRSAVNCLQTPFPAVYAKQRLNWYLRNLLPLNPFADGNCDRTLIAPRPDNILAGIIRRLPDASPHWRLAGNHEFHSKRRVACPSIAKLVRRQICVALIPYLSIKQVSGYTPVNEKDCFLDFPPTSMLP</sequence>